<reference evidence="9" key="1">
    <citation type="journal article" date="2023" name="Science">
        <title>Elucidation of the pathway for biosynthesis of saponin adjuvants from the soapbark tree.</title>
        <authorList>
            <person name="Reed J."/>
            <person name="Orme A."/>
            <person name="El-Demerdash A."/>
            <person name="Owen C."/>
            <person name="Martin L.B.B."/>
            <person name="Misra R.C."/>
            <person name="Kikuchi S."/>
            <person name="Rejzek M."/>
            <person name="Martin A.C."/>
            <person name="Harkess A."/>
            <person name="Leebens-Mack J."/>
            <person name="Louveau T."/>
            <person name="Stephenson M.J."/>
            <person name="Osbourn A."/>
        </authorList>
    </citation>
    <scope>NUCLEOTIDE SEQUENCE</scope>
    <source>
        <strain evidence="9">S10</strain>
    </source>
</reference>
<keyword evidence="4" id="KW-0677">Repeat</keyword>
<dbReference type="SUPFAM" id="SSF52058">
    <property type="entry name" value="L domain-like"/>
    <property type="match status" value="1"/>
</dbReference>
<feature type="transmembrane region" description="Helical" evidence="7">
    <location>
        <begin position="348"/>
        <end position="368"/>
    </location>
</feature>
<dbReference type="InterPro" id="IPR001611">
    <property type="entry name" value="Leu-rich_rpt"/>
</dbReference>
<evidence type="ECO:0000313" key="9">
    <source>
        <dbReference type="EMBL" id="KAJ7974777.1"/>
    </source>
</evidence>
<dbReference type="InterPro" id="IPR051824">
    <property type="entry name" value="LRR_Rcpt-Like_S/T_Kinase"/>
</dbReference>
<dbReference type="Pfam" id="PF13855">
    <property type="entry name" value="LRR_8"/>
    <property type="match status" value="1"/>
</dbReference>
<name>A0AAD7Q4S3_QUISA</name>
<comment type="subcellular location">
    <subcellularLocation>
        <location evidence="1">Membrane</location>
        <topology evidence="1">Single-pass type I membrane protein</topology>
    </subcellularLocation>
</comment>
<keyword evidence="9" id="KW-0808">Transferase</keyword>
<dbReference type="Gene3D" id="3.80.10.10">
    <property type="entry name" value="Ribonuclease Inhibitor"/>
    <property type="match status" value="2"/>
</dbReference>
<evidence type="ECO:0000259" key="8">
    <source>
        <dbReference type="PROSITE" id="PS50011"/>
    </source>
</evidence>
<evidence type="ECO:0000256" key="1">
    <source>
        <dbReference type="ARBA" id="ARBA00004479"/>
    </source>
</evidence>
<comment type="caution">
    <text evidence="9">The sequence shown here is derived from an EMBL/GenBank/DDBJ whole genome shotgun (WGS) entry which is preliminary data.</text>
</comment>
<dbReference type="InterPro" id="IPR011009">
    <property type="entry name" value="Kinase-like_dom_sf"/>
</dbReference>
<dbReference type="Proteomes" id="UP001163823">
    <property type="component" value="Chromosome 3"/>
</dbReference>
<keyword evidence="10" id="KW-1185">Reference proteome</keyword>
<dbReference type="PANTHER" id="PTHR48006:SF80">
    <property type="entry name" value="PROTEIN KINASE DOMAIN-CONTAINING PROTEIN"/>
    <property type="match status" value="1"/>
</dbReference>
<evidence type="ECO:0000256" key="6">
    <source>
        <dbReference type="ARBA" id="ARBA00023136"/>
    </source>
</evidence>
<dbReference type="Pfam" id="PF07714">
    <property type="entry name" value="PK_Tyr_Ser-Thr"/>
    <property type="match status" value="1"/>
</dbReference>
<accession>A0AAD7Q4S3</accession>
<dbReference type="Gene3D" id="1.10.510.10">
    <property type="entry name" value="Transferase(Phosphotransferase) domain 1"/>
    <property type="match status" value="1"/>
</dbReference>
<evidence type="ECO:0000256" key="3">
    <source>
        <dbReference type="ARBA" id="ARBA00022692"/>
    </source>
</evidence>
<dbReference type="SUPFAM" id="SSF56112">
    <property type="entry name" value="Protein kinase-like (PK-like)"/>
    <property type="match status" value="1"/>
</dbReference>
<dbReference type="InterPro" id="IPR003591">
    <property type="entry name" value="Leu-rich_rpt_typical-subtyp"/>
</dbReference>
<proteinExistence type="predicted"/>
<dbReference type="InterPro" id="IPR001245">
    <property type="entry name" value="Ser-Thr/Tyr_kinase_cat_dom"/>
</dbReference>
<dbReference type="PANTHER" id="PTHR48006">
    <property type="entry name" value="LEUCINE-RICH REPEAT-CONTAINING PROTEIN DDB_G0281931-RELATED"/>
    <property type="match status" value="1"/>
</dbReference>
<dbReference type="InterPro" id="IPR000719">
    <property type="entry name" value="Prot_kinase_dom"/>
</dbReference>
<dbReference type="PROSITE" id="PS51450">
    <property type="entry name" value="LRR"/>
    <property type="match status" value="1"/>
</dbReference>
<keyword evidence="6 7" id="KW-0472">Membrane</keyword>
<dbReference type="GO" id="GO:0004672">
    <property type="term" value="F:protein kinase activity"/>
    <property type="evidence" value="ECO:0007669"/>
    <property type="project" value="InterPro"/>
</dbReference>
<dbReference type="InterPro" id="IPR032675">
    <property type="entry name" value="LRR_dom_sf"/>
</dbReference>
<dbReference type="AlphaFoldDB" id="A0AAD7Q4S3"/>
<keyword evidence="5 7" id="KW-1133">Transmembrane helix</keyword>
<dbReference type="Gene3D" id="3.30.200.20">
    <property type="entry name" value="Phosphorylase Kinase, domain 1"/>
    <property type="match status" value="1"/>
</dbReference>
<dbReference type="GO" id="GO:0016020">
    <property type="term" value="C:membrane"/>
    <property type="evidence" value="ECO:0007669"/>
    <property type="project" value="UniProtKB-SubCell"/>
</dbReference>
<keyword evidence="3 7" id="KW-0812">Transmembrane</keyword>
<organism evidence="9 10">
    <name type="scientific">Quillaja saponaria</name>
    <name type="common">Soap bark tree</name>
    <dbReference type="NCBI Taxonomy" id="32244"/>
    <lineage>
        <taxon>Eukaryota</taxon>
        <taxon>Viridiplantae</taxon>
        <taxon>Streptophyta</taxon>
        <taxon>Embryophyta</taxon>
        <taxon>Tracheophyta</taxon>
        <taxon>Spermatophyta</taxon>
        <taxon>Magnoliopsida</taxon>
        <taxon>eudicotyledons</taxon>
        <taxon>Gunneridae</taxon>
        <taxon>Pentapetalae</taxon>
        <taxon>rosids</taxon>
        <taxon>fabids</taxon>
        <taxon>Fabales</taxon>
        <taxon>Quillajaceae</taxon>
        <taxon>Quillaja</taxon>
    </lineage>
</organism>
<dbReference type="Pfam" id="PF00560">
    <property type="entry name" value="LRR_1"/>
    <property type="match status" value="1"/>
</dbReference>
<gene>
    <name evidence="9" type="ORF">O6P43_004796</name>
</gene>
<evidence type="ECO:0000313" key="10">
    <source>
        <dbReference type="Proteomes" id="UP001163823"/>
    </source>
</evidence>
<dbReference type="FunFam" id="3.80.10.10:FF:000380">
    <property type="entry name" value="Putative inactive leucine-rich repeat receptor-like protein kinase"/>
    <property type="match status" value="1"/>
</dbReference>
<dbReference type="FunFam" id="1.10.510.10:FF:000657">
    <property type="entry name" value="Putative inactive leucine-rich repeat receptor-like protein kinase"/>
    <property type="match status" value="1"/>
</dbReference>
<dbReference type="GO" id="GO:0005524">
    <property type="term" value="F:ATP binding"/>
    <property type="evidence" value="ECO:0007669"/>
    <property type="project" value="InterPro"/>
</dbReference>
<sequence length="712" mass="78658">MSGFDVLLCESACLVYQACSMRYFYFFLLVVLSWVSFIPSTHELQTYQTQVLLQLRKHLEFPSSLEIWENYNGDFCNLSSSAYVSITCQDNSVTELKIMGDKLVKVREFNGFSIPNQTLSMSFSIDSFVTTLASTIPDFFASLPNLNTLSLKSNRLKGQFPSSICTIKTLTYIALSHNELSGRLPDLSALTGLHVLDLRENHLDLELPVMPKGLVTALLSKNSFSGEIPGKLGELSQLQHLDLSSNHLNGIPPSTLFSLPNISYLNLAYNMLSGSLSDQLSCGGKLGFVDICANKLTGGLPSCLANTSEKRVVKFEGNCLSLDSQLQHRGSYCKEASTARKKLRAWEIVVVISGAALLIMLLVSGVFLCKRYDSRKNFERQQLILPKIVQDNSTTGFSSEVLANARLISQAMKLGTQAASVCRLFSIEELKEFTNNFELSMFIGEGSIGKLYKGRLENGVYVAIRSIPLRKKCSVQNLKVQLDLLSKFHHPHLVGLLGYCIYGGGQDDSSAYKVHLVYEYVPNGNYQAQLSENFPEKVLKWSDRLAILIGVAKAVHFLHTGVIPGCFSNQLKTNNILLDEHRIAKLSDYGMSIIAEEIETPEAKGDGPKSSHKTKFEDDVHNFGFILLESLVGPITSGKGEAFLLNEMASFSSQDSRRQIVDPVVLTTCSQESLSIAISITTKCISPEPSSRPSFEDVLWNLQYACSSPGHS</sequence>
<feature type="domain" description="Protein kinase" evidence="8">
    <location>
        <begin position="437"/>
        <end position="712"/>
    </location>
</feature>
<dbReference type="KEGG" id="qsa:O6P43_004796"/>
<keyword evidence="2" id="KW-0433">Leucine-rich repeat</keyword>
<evidence type="ECO:0000256" key="4">
    <source>
        <dbReference type="ARBA" id="ARBA00022737"/>
    </source>
</evidence>
<evidence type="ECO:0000256" key="5">
    <source>
        <dbReference type="ARBA" id="ARBA00022989"/>
    </source>
</evidence>
<feature type="transmembrane region" description="Helical" evidence="7">
    <location>
        <begin position="20"/>
        <end position="38"/>
    </location>
</feature>
<dbReference type="EMBL" id="JARAOO010000003">
    <property type="protein sequence ID" value="KAJ7974777.1"/>
    <property type="molecule type" value="Genomic_DNA"/>
</dbReference>
<dbReference type="SMART" id="SM00369">
    <property type="entry name" value="LRR_TYP"/>
    <property type="match status" value="4"/>
</dbReference>
<keyword evidence="9" id="KW-0418">Kinase</keyword>
<protein>
    <submittedName>
        <fullName evidence="9">Tyrosine-protein kinase</fullName>
    </submittedName>
</protein>
<evidence type="ECO:0000256" key="2">
    <source>
        <dbReference type="ARBA" id="ARBA00022614"/>
    </source>
</evidence>
<dbReference type="PROSITE" id="PS50011">
    <property type="entry name" value="PROTEIN_KINASE_DOM"/>
    <property type="match status" value="1"/>
</dbReference>
<evidence type="ECO:0000256" key="7">
    <source>
        <dbReference type="SAM" id="Phobius"/>
    </source>
</evidence>